<name>A0A938XBI9_9CLOT</name>
<dbReference type="InterPro" id="IPR002563">
    <property type="entry name" value="Flavin_Rdtase-like_dom"/>
</dbReference>
<comment type="cofactor">
    <cofactor evidence="1">
        <name>FMN</name>
        <dbReference type="ChEBI" id="CHEBI:58210"/>
    </cofactor>
</comment>
<dbReference type="Gene3D" id="2.30.110.10">
    <property type="entry name" value="Electron Transport, Fmn-binding Protein, Chain A"/>
    <property type="match status" value="1"/>
</dbReference>
<dbReference type="Proteomes" id="UP000705508">
    <property type="component" value="Unassembled WGS sequence"/>
</dbReference>
<dbReference type="SMART" id="SM00903">
    <property type="entry name" value="Flavin_Reduct"/>
    <property type="match status" value="1"/>
</dbReference>
<dbReference type="PROSITE" id="PS51257">
    <property type="entry name" value="PROKAR_LIPOPROTEIN"/>
    <property type="match status" value="1"/>
</dbReference>
<dbReference type="EMBL" id="JACJKS010000003">
    <property type="protein sequence ID" value="MBM6947653.1"/>
    <property type="molecule type" value="Genomic_DNA"/>
</dbReference>
<dbReference type="GO" id="GO:0016646">
    <property type="term" value="F:oxidoreductase activity, acting on the CH-NH group of donors, NAD or NADP as acceptor"/>
    <property type="evidence" value="ECO:0007669"/>
    <property type="project" value="UniProtKB-ARBA"/>
</dbReference>
<dbReference type="InterPro" id="IPR052174">
    <property type="entry name" value="Flavoredoxin"/>
</dbReference>
<dbReference type="PANTHER" id="PTHR43567:SF1">
    <property type="entry name" value="FLAVOREDOXIN"/>
    <property type="match status" value="1"/>
</dbReference>
<dbReference type="InterPro" id="IPR012349">
    <property type="entry name" value="Split_barrel_FMN-bd"/>
</dbReference>
<evidence type="ECO:0000313" key="6">
    <source>
        <dbReference type="Proteomes" id="UP000705508"/>
    </source>
</evidence>
<evidence type="ECO:0000313" key="5">
    <source>
        <dbReference type="EMBL" id="MBM6947653.1"/>
    </source>
</evidence>
<sequence>MGKQIWKPGNMLYPLPAVMVSCGDRQGHTNIITVAWTGTVCTNPAMVYISVRPGRYSYGLLRDSGEFVINLTTNRLLRAADWCGVRSGRDVDKWEAMHLTRGRASALAYAPLIQEAPVNIECRVTEIKELGSHHMFLAKVEAVQADTAYMDDSGRFRLNDAALVAYSHGEYLELGRKKGSFGYSVKKHRAKTAPCPARSPHR</sequence>
<evidence type="ECO:0000256" key="3">
    <source>
        <dbReference type="ARBA" id="ARBA00038054"/>
    </source>
</evidence>
<dbReference type="Pfam" id="PF01613">
    <property type="entry name" value="Flavin_Reduct"/>
    <property type="match status" value="1"/>
</dbReference>
<protein>
    <submittedName>
        <fullName evidence="5">Flavin reductase family protein</fullName>
    </submittedName>
</protein>
<gene>
    <name evidence="5" type="ORF">H6A20_03105</name>
</gene>
<keyword evidence="2" id="KW-0285">Flavoprotein</keyword>
<feature type="domain" description="Flavin reductase like" evidence="4">
    <location>
        <begin position="11"/>
        <end position="158"/>
    </location>
</feature>
<dbReference type="RefSeq" id="WP_204905702.1">
    <property type="nucleotide sequence ID" value="NZ_JACJKS010000003.1"/>
</dbReference>
<organism evidence="5 6">
    <name type="scientific">Mordavella massiliensis</name>
    <dbReference type="NCBI Taxonomy" id="1871024"/>
    <lineage>
        <taxon>Bacteria</taxon>
        <taxon>Bacillati</taxon>
        <taxon>Bacillota</taxon>
        <taxon>Clostridia</taxon>
        <taxon>Eubacteriales</taxon>
        <taxon>Clostridiaceae</taxon>
        <taxon>Mordavella</taxon>
    </lineage>
</organism>
<dbReference type="SUPFAM" id="SSF50475">
    <property type="entry name" value="FMN-binding split barrel"/>
    <property type="match status" value="1"/>
</dbReference>
<dbReference type="GO" id="GO:0010181">
    <property type="term" value="F:FMN binding"/>
    <property type="evidence" value="ECO:0007669"/>
    <property type="project" value="InterPro"/>
</dbReference>
<evidence type="ECO:0000259" key="4">
    <source>
        <dbReference type="SMART" id="SM00903"/>
    </source>
</evidence>
<comment type="similarity">
    <text evidence="3">Belongs to the flavoredoxin family.</text>
</comment>
<comment type="caution">
    <text evidence="5">The sequence shown here is derived from an EMBL/GenBank/DDBJ whole genome shotgun (WGS) entry which is preliminary data.</text>
</comment>
<evidence type="ECO:0000256" key="1">
    <source>
        <dbReference type="ARBA" id="ARBA00001917"/>
    </source>
</evidence>
<evidence type="ECO:0000256" key="2">
    <source>
        <dbReference type="ARBA" id="ARBA00022630"/>
    </source>
</evidence>
<accession>A0A938XBI9</accession>
<reference evidence="5" key="1">
    <citation type="submission" date="2020-08" db="EMBL/GenBank/DDBJ databases">
        <authorList>
            <person name="Cejkova D."/>
            <person name="Kubasova T."/>
            <person name="Jahodarova E."/>
            <person name="Rychlik I."/>
        </authorList>
    </citation>
    <scope>NUCLEOTIDE SEQUENCE</scope>
    <source>
        <strain evidence="5">An582</strain>
    </source>
</reference>
<proteinExistence type="inferred from homology"/>
<dbReference type="PANTHER" id="PTHR43567">
    <property type="entry name" value="FLAVOREDOXIN-RELATED-RELATED"/>
    <property type="match status" value="1"/>
</dbReference>
<dbReference type="AlphaFoldDB" id="A0A938XBI9"/>
<reference evidence="5" key="2">
    <citation type="journal article" date="2021" name="Sci. Rep.">
        <title>The distribution of antibiotic resistance genes in chicken gut microbiota commensals.</title>
        <authorList>
            <person name="Juricova H."/>
            <person name="Matiasovicova J."/>
            <person name="Kubasova T."/>
            <person name="Cejkova D."/>
            <person name="Rychlik I."/>
        </authorList>
    </citation>
    <scope>NUCLEOTIDE SEQUENCE</scope>
    <source>
        <strain evidence="5">An582</strain>
    </source>
</reference>